<dbReference type="Pfam" id="PF03948">
    <property type="entry name" value="Ribosomal_L9_C"/>
    <property type="match status" value="1"/>
</dbReference>
<evidence type="ECO:0000313" key="11">
    <source>
        <dbReference type="EMBL" id="QHV63139.1"/>
    </source>
</evidence>
<dbReference type="Pfam" id="PF01281">
    <property type="entry name" value="Ribosomal_L9_N"/>
    <property type="match status" value="1"/>
</dbReference>
<gene>
    <name evidence="7 10" type="primary">rplI</name>
    <name evidence="11" type="ORF">DMI76_07080</name>
    <name evidence="10" type="ORF">M8N44_08200</name>
</gene>
<dbReference type="RefSeq" id="WP_022398118.1">
    <property type="nucleotide sequence ID" value="NZ_CP029701.1"/>
</dbReference>
<keyword evidence="4 7" id="KW-0689">Ribosomal protein</keyword>
<dbReference type="EMBL" id="JAMGSI010000002">
    <property type="protein sequence ID" value="MCL6657292.1"/>
    <property type="molecule type" value="Genomic_DNA"/>
</dbReference>
<dbReference type="GO" id="GO:1990904">
    <property type="term" value="C:ribonucleoprotein complex"/>
    <property type="evidence" value="ECO:0007669"/>
    <property type="project" value="UniProtKB-KW"/>
</dbReference>
<keyword evidence="5 7" id="KW-0687">Ribonucleoprotein</keyword>
<keyword evidence="13" id="KW-1185">Reference proteome</keyword>
<dbReference type="InterPro" id="IPR020069">
    <property type="entry name" value="Ribosomal_bL9_C"/>
</dbReference>
<comment type="function">
    <text evidence="7">Binds to the 23S rRNA.</text>
</comment>
<reference evidence="11" key="1">
    <citation type="submission" date="2018-05" db="EMBL/GenBank/DDBJ databases">
        <title>Complete genome sequnece of Akkermansia muciniphila EB-AMDK-40.</title>
        <authorList>
            <person name="Nam Y.-D."/>
            <person name="Chung W.-H."/>
            <person name="Park Y.S."/>
            <person name="Kang J."/>
        </authorList>
    </citation>
    <scope>NUCLEOTIDE SEQUENCE</scope>
    <source>
        <strain evidence="11">EB-AMDK-40</strain>
    </source>
</reference>
<dbReference type="Gene3D" id="3.40.5.10">
    <property type="entry name" value="Ribosomal protein L9, N-terminal domain"/>
    <property type="match status" value="1"/>
</dbReference>
<evidence type="ECO:0000259" key="8">
    <source>
        <dbReference type="Pfam" id="PF01281"/>
    </source>
</evidence>
<comment type="similarity">
    <text evidence="1 7">Belongs to the bacterial ribosomal protein bL9 family.</text>
</comment>
<dbReference type="AlphaFoldDB" id="A0AAE6TAQ5"/>
<dbReference type="InterPro" id="IPR020594">
    <property type="entry name" value="Ribosomal_bL9_bac/chp"/>
</dbReference>
<dbReference type="GO" id="GO:0019843">
    <property type="term" value="F:rRNA binding"/>
    <property type="evidence" value="ECO:0007669"/>
    <property type="project" value="UniProtKB-UniRule"/>
</dbReference>
<evidence type="ECO:0000256" key="4">
    <source>
        <dbReference type="ARBA" id="ARBA00022980"/>
    </source>
</evidence>
<dbReference type="EMBL" id="CP029701">
    <property type="protein sequence ID" value="QHV63139.1"/>
    <property type="molecule type" value="Genomic_DNA"/>
</dbReference>
<dbReference type="GeneID" id="84023841"/>
<dbReference type="Proteomes" id="UP001202031">
    <property type="component" value="Unassembled WGS sequence"/>
</dbReference>
<dbReference type="GO" id="GO:0006412">
    <property type="term" value="P:translation"/>
    <property type="evidence" value="ECO:0007669"/>
    <property type="project" value="UniProtKB-UniRule"/>
</dbReference>
<dbReference type="InterPro" id="IPR036791">
    <property type="entry name" value="Ribosomal_bL9_C_sf"/>
</dbReference>
<dbReference type="InterPro" id="IPR000244">
    <property type="entry name" value="Ribosomal_bL9"/>
</dbReference>
<sequence>MATMEVILATKIEGLGAEADLVTVKAGYGRNYLIPQGLAHEATASNRRFIANLQAARAKREAEELSAAQEVAAKINGLTVDLTLEVGQGGKAFGAITNQNIHDALTAQGVEVDRRAIELEKPIKSEGEHEVAIKVHPQVEATLKVVVKENA</sequence>
<name>A0AAE6TAQ5_9BACT</name>
<dbReference type="InterPro" id="IPR036935">
    <property type="entry name" value="Ribosomal_bL9_N_sf"/>
</dbReference>
<dbReference type="HAMAP" id="MF_00503">
    <property type="entry name" value="Ribosomal_bL9"/>
    <property type="match status" value="1"/>
</dbReference>
<dbReference type="SUPFAM" id="SSF55653">
    <property type="entry name" value="Ribosomal protein L9 C-domain"/>
    <property type="match status" value="1"/>
</dbReference>
<evidence type="ECO:0000256" key="7">
    <source>
        <dbReference type="HAMAP-Rule" id="MF_00503"/>
    </source>
</evidence>
<dbReference type="GO" id="GO:0005840">
    <property type="term" value="C:ribosome"/>
    <property type="evidence" value="ECO:0007669"/>
    <property type="project" value="UniProtKB-KW"/>
</dbReference>
<evidence type="ECO:0000313" key="13">
    <source>
        <dbReference type="Proteomes" id="UP001202031"/>
    </source>
</evidence>
<keyword evidence="2 7" id="KW-0699">rRNA-binding</keyword>
<accession>A0AAE6TAQ5</accession>
<dbReference type="Proteomes" id="UP000642553">
    <property type="component" value="Chromosome"/>
</dbReference>
<dbReference type="GO" id="GO:0003735">
    <property type="term" value="F:structural constituent of ribosome"/>
    <property type="evidence" value="ECO:0007669"/>
    <property type="project" value="InterPro"/>
</dbReference>
<evidence type="ECO:0000259" key="9">
    <source>
        <dbReference type="Pfam" id="PF03948"/>
    </source>
</evidence>
<dbReference type="InterPro" id="IPR009027">
    <property type="entry name" value="Ribosomal_bL9/RNase_H1_N"/>
</dbReference>
<reference evidence="10 13" key="2">
    <citation type="submission" date="2022-03" db="EMBL/GenBank/DDBJ databases">
        <title>Taxonomic description of new species and reclassification of some bacterial strains.</title>
        <authorList>
            <person name="Ndongo S."/>
        </authorList>
    </citation>
    <scope>NUCLEOTIDE SEQUENCE [LARGE SCALE GENOMIC DNA]</scope>
    <source>
        <strain evidence="10 13">Marseille-P6666</strain>
    </source>
</reference>
<evidence type="ECO:0000256" key="5">
    <source>
        <dbReference type="ARBA" id="ARBA00023274"/>
    </source>
</evidence>
<feature type="domain" description="Ribosomal protein L9" evidence="8">
    <location>
        <begin position="4"/>
        <end position="48"/>
    </location>
</feature>
<evidence type="ECO:0000256" key="2">
    <source>
        <dbReference type="ARBA" id="ARBA00022730"/>
    </source>
</evidence>
<dbReference type="PANTHER" id="PTHR21368">
    <property type="entry name" value="50S RIBOSOMAL PROTEIN L9"/>
    <property type="match status" value="1"/>
</dbReference>
<protein>
    <recommendedName>
        <fullName evidence="6 7">Large ribosomal subunit protein bL9</fullName>
    </recommendedName>
</protein>
<evidence type="ECO:0000313" key="12">
    <source>
        <dbReference type="Proteomes" id="UP000642553"/>
    </source>
</evidence>
<evidence type="ECO:0000313" key="10">
    <source>
        <dbReference type="EMBL" id="MCL6657292.1"/>
    </source>
</evidence>
<dbReference type="InterPro" id="IPR020070">
    <property type="entry name" value="Ribosomal_bL9_N"/>
</dbReference>
<evidence type="ECO:0000256" key="3">
    <source>
        <dbReference type="ARBA" id="ARBA00022884"/>
    </source>
</evidence>
<evidence type="ECO:0000256" key="1">
    <source>
        <dbReference type="ARBA" id="ARBA00010605"/>
    </source>
</evidence>
<feature type="domain" description="Large ribosomal subunit protein bL9 C-terminal" evidence="9">
    <location>
        <begin position="67"/>
        <end position="148"/>
    </location>
</feature>
<dbReference type="SUPFAM" id="SSF55658">
    <property type="entry name" value="L9 N-domain-like"/>
    <property type="match status" value="1"/>
</dbReference>
<dbReference type="Gene3D" id="3.10.430.100">
    <property type="entry name" value="Ribosomal protein L9, C-terminal domain"/>
    <property type="match status" value="1"/>
</dbReference>
<dbReference type="NCBIfam" id="TIGR00158">
    <property type="entry name" value="L9"/>
    <property type="match status" value="1"/>
</dbReference>
<proteinExistence type="inferred from homology"/>
<evidence type="ECO:0000256" key="6">
    <source>
        <dbReference type="ARBA" id="ARBA00035292"/>
    </source>
</evidence>
<organism evidence="11 12">
    <name type="scientific">Akkermansia massiliensis</name>
    <dbReference type="NCBI Taxonomy" id="2927224"/>
    <lineage>
        <taxon>Bacteria</taxon>
        <taxon>Pseudomonadati</taxon>
        <taxon>Verrucomicrobiota</taxon>
        <taxon>Verrucomicrobiia</taxon>
        <taxon>Verrucomicrobiales</taxon>
        <taxon>Akkermansiaceae</taxon>
        <taxon>Akkermansia</taxon>
    </lineage>
</organism>
<keyword evidence="3 7" id="KW-0694">RNA-binding</keyword>